<feature type="transmembrane region" description="Helical" evidence="10">
    <location>
        <begin position="174"/>
        <end position="197"/>
    </location>
</feature>
<dbReference type="CDD" id="cd06261">
    <property type="entry name" value="TM_PBP2"/>
    <property type="match status" value="1"/>
</dbReference>
<dbReference type="STRING" id="1123510.GCA_000620025_01684"/>
<keyword evidence="6 10" id="KW-0812">Transmembrane</keyword>
<evidence type="ECO:0000256" key="2">
    <source>
        <dbReference type="ARBA" id="ARBA00010072"/>
    </source>
</evidence>
<reference evidence="12 13" key="1">
    <citation type="submission" date="2018-09" db="EMBL/GenBank/DDBJ databases">
        <title>Zymobacter palmae IAM14233 (=T109) whole genome analysis.</title>
        <authorList>
            <person name="Yanase H."/>
        </authorList>
    </citation>
    <scope>NUCLEOTIDE SEQUENCE [LARGE SCALE GENOMIC DNA]</scope>
    <source>
        <strain evidence="12 13">IAM14233</strain>
    </source>
</reference>
<sequence length="251" mass="27818">MENHTLQSITDAVKAFFDFNGYSHLLLSGGLLALSLGVLSLIVAIVLGLLSASARISDNRTLRIISTIYTTITRSIPDLILLLLIYYGMQAVINVTADKVLEWTDNRVDLQCTLDPFMSGVIAIGLIFGAYMSETFRGAFQSVNAGQIEAAQAYGMSKWQVFSRIRMPLMMRHALPGIANNWMVLSKTTALVSLISLHDIVFYANEAGKSFHAPFRFLTPVLIGYLLIAMISEVVLKWLERRYNTGFKDAA</sequence>
<organism evidence="12 13">
    <name type="scientific">Zymobacter palmae</name>
    <dbReference type="NCBI Taxonomy" id="33074"/>
    <lineage>
        <taxon>Bacteria</taxon>
        <taxon>Pseudomonadati</taxon>
        <taxon>Pseudomonadota</taxon>
        <taxon>Gammaproteobacteria</taxon>
        <taxon>Oceanospirillales</taxon>
        <taxon>Halomonadaceae</taxon>
        <taxon>Zymobacter group</taxon>
        <taxon>Zymobacter</taxon>
    </lineage>
</organism>
<dbReference type="InterPro" id="IPR035906">
    <property type="entry name" value="MetI-like_sf"/>
</dbReference>
<dbReference type="OrthoDB" id="9815029at2"/>
<dbReference type="GO" id="GO:0006865">
    <property type="term" value="P:amino acid transport"/>
    <property type="evidence" value="ECO:0007669"/>
    <property type="project" value="UniProtKB-KW"/>
</dbReference>
<keyword evidence="5" id="KW-0997">Cell inner membrane</keyword>
<evidence type="ECO:0000313" key="12">
    <source>
        <dbReference type="EMBL" id="BBG30557.1"/>
    </source>
</evidence>
<evidence type="ECO:0000256" key="8">
    <source>
        <dbReference type="ARBA" id="ARBA00022989"/>
    </source>
</evidence>
<evidence type="ECO:0000256" key="5">
    <source>
        <dbReference type="ARBA" id="ARBA00022519"/>
    </source>
</evidence>
<evidence type="ECO:0000313" key="13">
    <source>
        <dbReference type="Proteomes" id="UP000267342"/>
    </source>
</evidence>
<keyword evidence="13" id="KW-1185">Reference proteome</keyword>
<gene>
    <name evidence="12" type="ORF">ZBT109_1811</name>
</gene>
<keyword evidence="4" id="KW-1003">Cell membrane</keyword>
<evidence type="ECO:0000256" key="10">
    <source>
        <dbReference type="RuleBase" id="RU363032"/>
    </source>
</evidence>
<dbReference type="InterPro" id="IPR010065">
    <property type="entry name" value="AA_ABC_transptr_permease_3TM"/>
</dbReference>
<dbReference type="Proteomes" id="UP000267342">
    <property type="component" value="Chromosome"/>
</dbReference>
<dbReference type="GO" id="GO:0043190">
    <property type="term" value="C:ATP-binding cassette (ABC) transporter complex"/>
    <property type="evidence" value="ECO:0007669"/>
    <property type="project" value="InterPro"/>
</dbReference>
<evidence type="ECO:0000259" key="11">
    <source>
        <dbReference type="PROSITE" id="PS50928"/>
    </source>
</evidence>
<feature type="transmembrane region" description="Helical" evidence="10">
    <location>
        <begin position="79"/>
        <end position="97"/>
    </location>
</feature>
<dbReference type="Gene3D" id="1.10.3720.10">
    <property type="entry name" value="MetI-like"/>
    <property type="match status" value="1"/>
</dbReference>
<keyword evidence="3 10" id="KW-0813">Transport</keyword>
<evidence type="ECO:0000256" key="9">
    <source>
        <dbReference type="ARBA" id="ARBA00023136"/>
    </source>
</evidence>
<dbReference type="AlphaFoldDB" id="A0A348HG05"/>
<evidence type="ECO:0000256" key="6">
    <source>
        <dbReference type="ARBA" id="ARBA00022692"/>
    </source>
</evidence>
<dbReference type="GO" id="GO:0022857">
    <property type="term" value="F:transmembrane transporter activity"/>
    <property type="evidence" value="ECO:0007669"/>
    <property type="project" value="InterPro"/>
</dbReference>
<feature type="transmembrane region" description="Helical" evidence="10">
    <location>
        <begin position="25"/>
        <end position="50"/>
    </location>
</feature>
<evidence type="ECO:0000256" key="1">
    <source>
        <dbReference type="ARBA" id="ARBA00004429"/>
    </source>
</evidence>
<evidence type="ECO:0000256" key="4">
    <source>
        <dbReference type="ARBA" id="ARBA00022475"/>
    </source>
</evidence>
<evidence type="ECO:0000256" key="7">
    <source>
        <dbReference type="ARBA" id="ARBA00022970"/>
    </source>
</evidence>
<dbReference type="KEGG" id="zpl:ZBT109_1811"/>
<comment type="similarity">
    <text evidence="2">Belongs to the binding-protein-dependent transport system permease family. HisMQ subfamily.</text>
</comment>
<keyword evidence="7" id="KW-0029">Amino-acid transport</keyword>
<feature type="transmembrane region" description="Helical" evidence="10">
    <location>
        <begin position="117"/>
        <end position="133"/>
    </location>
</feature>
<accession>A0A348HG05</accession>
<name>A0A348HG05_9GAMM</name>
<evidence type="ECO:0000256" key="3">
    <source>
        <dbReference type="ARBA" id="ARBA00022448"/>
    </source>
</evidence>
<keyword evidence="8 10" id="KW-1133">Transmembrane helix</keyword>
<keyword evidence="9 10" id="KW-0472">Membrane</keyword>
<dbReference type="InterPro" id="IPR000515">
    <property type="entry name" value="MetI-like"/>
</dbReference>
<dbReference type="InterPro" id="IPR051613">
    <property type="entry name" value="ABC_transp_permease_HisMQ"/>
</dbReference>
<dbReference type="NCBIfam" id="TIGR01726">
    <property type="entry name" value="HEQRo_perm_3TM"/>
    <property type="match status" value="1"/>
</dbReference>
<comment type="subcellular location">
    <subcellularLocation>
        <location evidence="1">Cell inner membrane</location>
        <topology evidence="1">Multi-pass membrane protein</topology>
    </subcellularLocation>
    <subcellularLocation>
        <location evidence="10">Cell membrane</location>
        <topology evidence="10">Multi-pass membrane protein</topology>
    </subcellularLocation>
</comment>
<dbReference type="EMBL" id="AP018933">
    <property type="protein sequence ID" value="BBG30557.1"/>
    <property type="molecule type" value="Genomic_DNA"/>
</dbReference>
<dbReference type="RefSeq" id="WP_051523752.1">
    <property type="nucleotide sequence ID" value="NZ_AP018933.1"/>
</dbReference>
<proteinExistence type="inferred from homology"/>
<dbReference type="SUPFAM" id="SSF161098">
    <property type="entry name" value="MetI-like"/>
    <property type="match status" value="1"/>
</dbReference>
<dbReference type="PROSITE" id="PS50928">
    <property type="entry name" value="ABC_TM1"/>
    <property type="match status" value="1"/>
</dbReference>
<dbReference type="PANTHER" id="PTHR30133">
    <property type="entry name" value="CATIONIC AMINO ACID TRANSPORTER, MEMBRANE COMPONENT"/>
    <property type="match status" value="1"/>
</dbReference>
<feature type="transmembrane region" description="Helical" evidence="10">
    <location>
        <begin position="217"/>
        <end position="239"/>
    </location>
</feature>
<protein>
    <submittedName>
        <fullName evidence="12">ABC-type arginine transport system, permease</fullName>
    </submittedName>
</protein>
<dbReference type="Pfam" id="PF00528">
    <property type="entry name" value="BPD_transp_1"/>
    <property type="match status" value="1"/>
</dbReference>
<feature type="domain" description="ABC transmembrane type-1" evidence="11">
    <location>
        <begin position="26"/>
        <end position="236"/>
    </location>
</feature>